<feature type="domain" description="Guanylate cyclase" evidence="2">
    <location>
        <begin position="288"/>
        <end position="397"/>
    </location>
</feature>
<evidence type="ECO:0000256" key="1">
    <source>
        <dbReference type="SAM" id="MobiDB-lite"/>
    </source>
</evidence>
<keyword evidence="4" id="KW-1185">Reference proteome</keyword>
<dbReference type="PROSITE" id="PS50125">
    <property type="entry name" value="GUANYLATE_CYCLASE_2"/>
    <property type="match status" value="1"/>
</dbReference>
<comment type="caution">
    <text evidence="3">The sequence shown here is derived from an EMBL/GenBank/DDBJ whole genome shotgun (WGS) entry which is preliminary data.</text>
</comment>
<dbReference type="SUPFAM" id="SSF55073">
    <property type="entry name" value="Nucleotide cyclase"/>
    <property type="match status" value="1"/>
</dbReference>
<accession>A0ABV5X1I9</accession>
<dbReference type="EMBL" id="JBHMAU010000050">
    <property type="protein sequence ID" value="MFB9776301.1"/>
    <property type="molecule type" value="Genomic_DNA"/>
</dbReference>
<dbReference type="Pfam" id="PF00211">
    <property type="entry name" value="Guanylate_cyc"/>
    <property type="match status" value="1"/>
</dbReference>
<dbReference type="CDD" id="cd07302">
    <property type="entry name" value="CHD"/>
    <property type="match status" value="1"/>
</dbReference>
<reference evidence="3 4" key="1">
    <citation type="submission" date="2024-09" db="EMBL/GenBank/DDBJ databases">
        <authorList>
            <person name="Sun Q."/>
            <person name="Mori K."/>
        </authorList>
    </citation>
    <scope>NUCLEOTIDE SEQUENCE [LARGE SCALE GENOMIC DNA]</scope>
    <source>
        <strain evidence="3 4">JCM 11683</strain>
    </source>
</reference>
<organism evidence="3 4">
    <name type="scientific">Brevibacterium otitidis</name>
    <dbReference type="NCBI Taxonomy" id="53364"/>
    <lineage>
        <taxon>Bacteria</taxon>
        <taxon>Bacillati</taxon>
        <taxon>Actinomycetota</taxon>
        <taxon>Actinomycetes</taxon>
        <taxon>Micrococcales</taxon>
        <taxon>Brevibacteriaceae</taxon>
        <taxon>Brevibacterium</taxon>
    </lineage>
</organism>
<dbReference type="Proteomes" id="UP001589707">
    <property type="component" value="Unassembled WGS sequence"/>
</dbReference>
<evidence type="ECO:0000313" key="3">
    <source>
        <dbReference type="EMBL" id="MFB9776301.1"/>
    </source>
</evidence>
<evidence type="ECO:0000313" key="4">
    <source>
        <dbReference type="Proteomes" id="UP001589707"/>
    </source>
</evidence>
<sequence length="458" mass="50382">MTTPSDDTEYLGDEVLGEEEPSRDEEPRLEHVDEHAGVGDEDPWKVDSAAAEEPAAERRIVEESDDELDAVARAAQEAFAARLAGARPKPQTVDESIVDEREKAEIESTIYQLRSAAQKLEESLIGGKRVLTRKEVAQLAGVSTVAARKFWRSLGMARVPEGETAFTVEDSKALREIASVVDAGVLDEATVLSLARAIGQTSDRLVVWQMETLVEYLSDARGLDETQARQQAIQLFESSIEPLERVLVYAWRRNLAGALGRMNVNVAEGLAIENQHGWYDSQMPLARTVGFVDLVSYTRLSQKLEPKQLAYLVKRFQDVVFNVVATGNGRVIKTVGDEVFFIAETPQAGAEIALSIRDLIIADNDLPQARLGLSWGRVLSRLGDVFGTTVNLAARLTAIGEPSTVVTDRETARILERSGEYVFSKRQTTNLQGLGEISMFQMDRGTAESLDLSMDGDE</sequence>
<gene>
    <name evidence="3" type="ORF">ACFFN1_07780</name>
</gene>
<dbReference type="SMART" id="SM00044">
    <property type="entry name" value="CYCc"/>
    <property type="match status" value="1"/>
</dbReference>
<dbReference type="InterPro" id="IPR001054">
    <property type="entry name" value="A/G_cyclase"/>
</dbReference>
<evidence type="ECO:0000259" key="2">
    <source>
        <dbReference type="PROSITE" id="PS50125"/>
    </source>
</evidence>
<feature type="compositionally biased region" description="Basic and acidic residues" evidence="1">
    <location>
        <begin position="24"/>
        <end position="45"/>
    </location>
</feature>
<dbReference type="Gene3D" id="3.30.70.1230">
    <property type="entry name" value="Nucleotide cyclase"/>
    <property type="match status" value="1"/>
</dbReference>
<dbReference type="InterPro" id="IPR029787">
    <property type="entry name" value="Nucleotide_cyclase"/>
</dbReference>
<dbReference type="RefSeq" id="WP_376840113.1">
    <property type="nucleotide sequence ID" value="NZ_JBHMAU010000050.1"/>
</dbReference>
<feature type="region of interest" description="Disordered" evidence="1">
    <location>
        <begin position="1"/>
        <end position="45"/>
    </location>
</feature>
<proteinExistence type="predicted"/>
<protein>
    <submittedName>
        <fullName evidence="3">Adenylate/guanylate cyclase domain-containing protein</fullName>
    </submittedName>
</protein>
<name>A0ABV5X1I9_9MICO</name>
<feature type="compositionally biased region" description="Acidic residues" evidence="1">
    <location>
        <begin position="1"/>
        <end position="23"/>
    </location>
</feature>